<protein>
    <submittedName>
        <fullName evidence="1">Uncharacterized protein</fullName>
    </submittedName>
</protein>
<dbReference type="AlphaFoldDB" id="A0AAD8GL32"/>
<organism evidence="1 2">
    <name type="scientific">Acipenser oxyrinchus oxyrinchus</name>
    <dbReference type="NCBI Taxonomy" id="40147"/>
    <lineage>
        <taxon>Eukaryota</taxon>
        <taxon>Metazoa</taxon>
        <taxon>Chordata</taxon>
        <taxon>Craniata</taxon>
        <taxon>Vertebrata</taxon>
        <taxon>Euteleostomi</taxon>
        <taxon>Actinopterygii</taxon>
        <taxon>Chondrostei</taxon>
        <taxon>Acipenseriformes</taxon>
        <taxon>Acipenseridae</taxon>
        <taxon>Acipenser</taxon>
    </lineage>
</organism>
<reference evidence="1" key="1">
    <citation type="submission" date="2022-02" db="EMBL/GenBank/DDBJ databases">
        <title>Atlantic sturgeon de novo genome assembly.</title>
        <authorList>
            <person name="Stock M."/>
            <person name="Klopp C."/>
            <person name="Guiguen Y."/>
            <person name="Cabau C."/>
            <person name="Parinello H."/>
            <person name="Santidrian Yebra-Pimentel E."/>
            <person name="Kuhl H."/>
            <person name="Dirks R.P."/>
            <person name="Guessner J."/>
            <person name="Wuertz S."/>
            <person name="Du K."/>
            <person name="Schartl M."/>
        </authorList>
    </citation>
    <scope>NUCLEOTIDE SEQUENCE</scope>
    <source>
        <strain evidence="1">STURGEONOMICS-FGT-2020</strain>
        <tissue evidence="1">Whole blood</tissue>
    </source>
</reference>
<dbReference type="EMBL" id="JAGXEW010000001">
    <property type="protein sequence ID" value="KAK1176016.1"/>
    <property type="molecule type" value="Genomic_DNA"/>
</dbReference>
<evidence type="ECO:0000313" key="2">
    <source>
        <dbReference type="Proteomes" id="UP001230051"/>
    </source>
</evidence>
<keyword evidence="2" id="KW-1185">Reference proteome</keyword>
<gene>
    <name evidence="1" type="ORF">AOXY_G793</name>
</gene>
<sequence>MKTQQNIAATSHNNITKYQTVLINYNKGKGEEEFRRITTIWLESTFMEKLDCYMPRLLSLFKKKGGAAGVKLQGIQEMLYGVCAHDITVQSIIFFYGLTSQDTEDANIQEDLTQHVLKIFVVNKGATDDDNPVDVGIAIEGAEVLSGISSVAQACTFLMGLIYTLNLSYPKELKYTSEVFQKVFLELNVEKTTSKVQSLWRKLLT</sequence>
<proteinExistence type="predicted"/>
<accession>A0AAD8GL32</accession>
<name>A0AAD8GL32_ACIOX</name>
<dbReference type="PANTHER" id="PTHR31025">
    <property type="entry name" value="SI:CH211-196P9.1-RELATED"/>
    <property type="match status" value="1"/>
</dbReference>
<comment type="caution">
    <text evidence="1">The sequence shown here is derived from an EMBL/GenBank/DDBJ whole genome shotgun (WGS) entry which is preliminary data.</text>
</comment>
<evidence type="ECO:0000313" key="1">
    <source>
        <dbReference type="EMBL" id="KAK1176016.1"/>
    </source>
</evidence>
<dbReference type="PANTHER" id="PTHR31025:SF25">
    <property type="entry name" value="ZINC FINGER (C2H2)-60"/>
    <property type="match status" value="1"/>
</dbReference>
<dbReference type="Proteomes" id="UP001230051">
    <property type="component" value="Unassembled WGS sequence"/>
</dbReference>